<comment type="caution">
    <text evidence="10">The sequence shown here is derived from an EMBL/GenBank/DDBJ whole genome shotgun (WGS) entry which is preliminary data.</text>
</comment>
<dbReference type="PANTHER" id="PTHR22930:SF286">
    <property type="entry name" value="NUCLEASE HARBI1"/>
    <property type="match status" value="1"/>
</dbReference>
<comment type="subcellular location">
    <subcellularLocation>
        <location evidence="2">Nucleus</location>
    </subcellularLocation>
</comment>
<dbReference type="EMBL" id="JAYKXH010000015">
    <property type="protein sequence ID" value="KAK7143125.1"/>
    <property type="molecule type" value="Genomic_DNA"/>
</dbReference>
<dbReference type="InterPro" id="IPR045249">
    <property type="entry name" value="HARBI1-like"/>
</dbReference>
<dbReference type="Proteomes" id="UP001364617">
    <property type="component" value="Unassembled WGS sequence"/>
</dbReference>
<evidence type="ECO:0000313" key="10">
    <source>
        <dbReference type="EMBL" id="KAK7143125.1"/>
    </source>
</evidence>
<evidence type="ECO:0000256" key="6">
    <source>
        <dbReference type="ARBA" id="ARBA00022801"/>
    </source>
</evidence>
<keyword evidence="7" id="KW-0539">Nucleus</keyword>
<evidence type="ECO:0000256" key="8">
    <source>
        <dbReference type="SAM" id="MobiDB-lite"/>
    </source>
</evidence>
<name>A0AAN9CNY9_9TELE</name>
<dbReference type="GO" id="GO:0016787">
    <property type="term" value="F:hydrolase activity"/>
    <property type="evidence" value="ECO:0007669"/>
    <property type="project" value="UniProtKB-KW"/>
</dbReference>
<proteinExistence type="inferred from homology"/>
<keyword evidence="6" id="KW-0378">Hydrolase</keyword>
<feature type="region of interest" description="Disordered" evidence="8">
    <location>
        <begin position="104"/>
        <end position="124"/>
    </location>
</feature>
<dbReference type="GO" id="GO:0004518">
    <property type="term" value="F:nuclease activity"/>
    <property type="evidence" value="ECO:0007669"/>
    <property type="project" value="UniProtKB-KW"/>
</dbReference>
<keyword evidence="5" id="KW-0479">Metal-binding</keyword>
<evidence type="ECO:0000256" key="1">
    <source>
        <dbReference type="ARBA" id="ARBA00001968"/>
    </source>
</evidence>
<keyword evidence="4" id="KW-0540">Nuclease</keyword>
<protein>
    <recommendedName>
        <fullName evidence="9">DDE Tnp4 domain-containing protein</fullName>
    </recommendedName>
</protein>
<reference evidence="10 11" key="1">
    <citation type="submission" date="2024-02" db="EMBL/GenBank/DDBJ databases">
        <title>Chromosome-level genome assembly of the Eurasian Minnow (Phoxinus phoxinus).</title>
        <authorList>
            <person name="Oriowo T.O."/>
            <person name="Martin S."/>
            <person name="Stange M."/>
            <person name="Chrysostomakis Y."/>
            <person name="Brown T."/>
            <person name="Winkler S."/>
            <person name="Kukowka S."/>
            <person name="Myers E.W."/>
            <person name="Bohne A."/>
        </authorList>
    </citation>
    <scope>NUCLEOTIDE SEQUENCE [LARGE SCALE GENOMIC DNA]</scope>
    <source>
        <strain evidence="10">ZFMK-TIS-60720</strain>
        <tissue evidence="10">Whole Organism</tissue>
    </source>
</reference>
<sequence>MESGLRQLFERCHVPAGCHLVGDNGYPCKSWLLTPYLRPQVGPQLNYNRAHKKTRSVVERGIGQLKRRFHVLHSEIRLSPEKTSKVITVCALLHNLCRQRNIPQTGDDDEFDDDDDDDGDDNEHNQFVDEVEQCGLAFRDHFVYTHFG</sequence>
<comment type="similarity">
    <text evidence="3">Belongs to the HARBI1 family.</text>
</comment>
<organism evidence="10 11">
    <name type="scientific">Phoxinus phoxinus</name>
    <name type="common">Eurasian minnow</name>
    <dbReference type="NCBI Taxonomy" id="58324"/>
    <lineage>
        <taxon>Eukaryota</taxon>
        <taxon>Metazoa</taxon>
        <taxon>Chordata</taxon>
        <taxon>Craniata</taxon>
        <taxon>Vertebrata</taxon>
        <taxon>Euteleostomi</taxon>
        <taxon>Actinopterygii</taxon>
        <taxon>Neopterygii</taxon>
        <taxon>Teleostei</taxon>
        <taxon>Ostariophysi</taxon>
        <taxon>Cypriniformes</taxon>
        <taxon>Leuciscidae</taxon>
        <taxon>Phoxininae</taxon>
        <taxon>Phoxinus</taxon>
    </lineage>
</organism>
<evidence type="ECO:0000313" key="11">
    <source>
        <dbReference type="Proteomes" id="UP001364617"/>
    </source>
</evidence>
<dbReference type="AlphaFoldDB" id="A0AAN9CNY9"/>
<evidence type="ECO:0000256" key="3">
    <source>
        <dbReference type="ARBA" id="ARBA00006958"/>
    </source>
</evidence>
<evidence type="ECO:0000256" key="4">
    <source>
        <dbReference type="ARBA" id="ARBA00022722"/>
    </source>
</evidence>
<dbReference type="Pfam" id="PF13359">
    <property type="entry name" value="DDE_Tnp_4"/>
    <property type="match status" value="1"/>
</dbReference>
<dbReference type="GO" id="GO:0046872">
    <property type="term" value="F:metal ion binding"/>
    <property type="evidence" value="ECO:0007669"/>
    <property type="project" value="UniProtKB-KW"/>
</dbReference>
<evidence type="ECO:0000259" key="9">
    <source>
        <dbReference type="Pfam" id="PF13359"/>
    </source>
</evidence>
<dbReference type="PANTHER" id="PTHR22930">
    <property type="match status" value="1"/>
</dbReference>
<comment type="cofactor">
    <cofactor evidence="1">
        <name>a divalent metal cation</name>
        <dbReference type="ChEBI" id="CHEBI:60240"/>
    </cofactor>
</comment>
<evidence type="ECO:0000256" key="7">
    <source>
        <dbReference type="ARBA" id="ARBA00023242"/>
    </source>
</evidence>
<accession>A0AAN9CNY9</accession>
<dbReference type="InterPro" id="IPR027806">
    <property type="entry name" value="HARBI1_dom"/>
</dbReference>
<keyword evidence="11" id="KW-1185">Reference proteome</keyword>
<evidence type="ECO:0000256" key="2">
    <source>
        <dbReference type="ARBA" id="ARBA00004123"/>
    </source>
</evidence>
<feature type="domain" description="DDE Tnp4" evidence="9">
    <location>
        <begin position="3"/>
        <end position="95"/>
    </location>
</feature>
<evidence type="ECO:0000256" key="5">
    <source>
        <dbReference type="ARBA" id="ARBA00022723"/>
    </source>
</evidence>
<feature type="compositionally biased region" description="Acidic residues" evidence="8">
    <location>
        <begin position="106"/>
        <end position="121"/>
    </location>
</feature>
<gene>
    <name evidence="10" type="ORF">R3I93_014329</name>
</gene>
<dbReference type="GO" id="GO:0005634">
    <property type="term" value="C:nucleus"/>
    <property type="evidence" value="ECO:0007669"/>
    <property type="project" value="UniProtKB-SubCell"/>
</dbReference>